<sequence length="573" mass="64348">MLTHLRWFLSLGAKFGRVVPLYSLVIVLFTLSSQVSALLASLLPLKVVILLGSDGIPSYFPASFADINRDILIGSLSAATLGFFLLYLLFERFINLATARATKHLLLKSQKIVLFDNQDETAANAYQRYSRALAGAVFVLLALGGLAPFYPSMVSLMVGYSLLSLMLTVLLYNRSWIFREKLESSLSPVLKLISGVGFFVFFGFLVVDFMFWSPPSFLVAVVSLIASRQITQRVTGSIGDLAALQKQRLKLDALFFHGKVLLPDNLRAEKTMWPMLSIDKREKWVCAVLSEVLEKDIEKVEIFWHQIGVPNVAGLEARTEGGAYLIKLFETNRSALALHESTLMAEPLQGLPSLPWVGATQLGKLHCLVYSLPQGNIPEPSMIKQFLEPLKTQILSVEPPKALVARFKRSRPMLWQRLDSMPWDRLQVAANTVELRHQISSLLEQLPVLQQELKELPVTFVIPKIQADLLWMTEDGDALIKNWGRWTIEPVGCGWLDKLQMLPLLAPALAEAAEQRSSLNKVIPEKAELAALTFALEQECSRQRYVQALEVLPLLLERLQSCKEKQDKMDFMK</sequence>
<reference evidence="3" key="1">
    <citation type="journal article" date="2019" name="Int. J. Syst. Evol. Microbiol.">
        <title>The Global Catalogue of Microorganisms (GCM) 10K type strain sequencing project: providing services to taxonomists for standard genome sequencing and annotation.</title>
        <authorList>
            <consortium name="The Broad Institute Genomics Platform"/>
            <consortium name="The Broad Institute Genome Sequencing Center for Infectious Disease"/>
            <person name="Wu L."/>
            <person name="Ma J."/>
        </authorList>
    </citation>
    <scope>NUCLEOTIDE SEQUENCE [LARGE SCALE GENOMIC DNA]</scope>
    <source>
        <strain evidence="3">CGMCC 1.12121</strain>
    </source>
</reference>
<dbReference type="Proteomes" id="UP001596030">
    <property type="component" value="Unassembled WGS sequence"/>
</dbReference>
<feature type="transmembrane region" description="Helical" evidence="1">
    <location>
        <begin position="71"/>
        <end position="90"/>
    </location>
</feature>
<feature type="transmembrane region" description="Helical" evidence="1">
    <location>
        <begin position="132"/>
        <end position="151"/>
    </location>
</feature>
<evidence type="ECO:0000313" key="2">
    <source>
        <dbReference type="EMBL" id="MFC4539794.1"/>
    </source>
</evidence>
<protein>
    <recommendedName>
        <fullName evidence="4">DUF2254 domain-containing protein</fullName>
    </recommendedName>
</protein>
<feature type="transmembrane region" description="Helical" evidence="1">
    <location>
        <begin position="21"/>
        <end position="51"/>
    </location>
</feature>
<keyword evidence="1" id="KW-0812">Transmembrane</keyword>
<dbReference type="RefSeq" id="WP_246969762.1">
    <property type="nucleotide sequence ID" value="NZ_JAKGAN010000002.1"/>
</dbReference>
<keyword evidence="1" id="KW-0472">Membrane</keyword>
<gene>
    <name evidence="2" type="ORF">ACFO0U_13530</name>
</gene>
<organism evidence="2 3">
    <name type="scientific">Chromohalobacter sarecensis</name>
    <dbReference type="NCBI Taxonomy" id="245294"/>
    <lineage>
        <taxon>Bacteria</taxon>
        <taxon>Pseudomonadati</taxon>
        <taxon>Pseudomonadota</taxon>
        <taxon>Gammaproteobacteria</taxon>
        <taxon>Oceanospirillales</taxon>
        <taxon>Halomonadaceae</taxon>
        <taxon>Chromohalobacter</taxon>
    </lineage>
</organism>
<feature type="transmembrane region" description="Helical" evidence="1">
    <location>
        <begin position="189"/>
        <end position="212"/>
    </location>
</feature>
<keyword evidence="1" id="KW-1133">Transmembrane helix</keyword>
<accession>A0ABV9D4U8</accession>
<comment type="caution">
    <text evidence="2">The sequence shown here is derived from an EMBL/GenBank/DDBJ whole genome shotgun (WGS) entry which is preliminary data.</text>
</comment>
<keyword evidence="3" id="KW-1185">Reference proteome</keyword>
<feature type="transmembrane region" description="Helical" evidence="1">
    <location>
        <begin position="157"/>
        <end position="177"/>
    </location>
</feature>
<proteinExistence type="predicted"/>
<evidence type="ECO:0000256" key="1">
    <source>
        <dbReference type="SAM" id="Phobius"/>
    </source>
</evidence>
<name>A0ABV9D4U8_9GAMM</name>
<evidence type="ECO:0000313" key="3">
    <source>
        <dbReference type="Proteomes" id="UP001596030"/>
    </source>
</evidence>
<dbReference type="EMBL" id="JBHSEU010000021">
    <property type="protein sequence ID" value="MFC4539794.1"/>
    <property type="molecule type" value="Genomic_DNA"/>
</dbReference>
<evidence type="ECO:0008006" key="4">
    <source>
        <dbReference type="Google" id="ProtNLM"/>
    </source>
</evidence>